<dbReference type="SUPFAM" id="SSF101852">
    <property type="entry name" value="Bacterial fluorinating enzyme, C-terminal domain"/>
    <property type="match status" value="1"/>
</dbReference>
<dbReference type="Proteomes" id="UP000326678">
    <property type="component" value="Chromosome Gxm1"/>
</dbReference>
<dbReference type="SUPFAM" id="SSF102522">
    <property type="entry name" value="Bacterial fluorinating enzyme, N-terminal domain"/>
    <property type="match status" value="1"/>
</dbReference>
<keyword evidence="6" id="KW-1185">Reference proteome</keyword>
<dbReference type="Gene3D" id="2.40.30.90">
    <property type="entry name" value="Bacterial fluorinating enzyme like"/>
    <property type="match status" value="1"/>
</dbReference>
<keyword evidence="1" id="KW-0949">S-adenosyl-L-methionine</keyword>
<evidence type="ECO:0000256" key="2">
    <source>
        <dbReference type="ARBA" id="ARBA00024035"/>
    </source>
</evidence>
<keyword evidence="5" id="KW-0378">Hydrolase</keyword>
<comment type="similarity">
    <text evidence="2">Belongs to the SAM hydrolase / SAM-dependent halogenase family.</text>
</comment>
<evidence type="ECO:0000259" key="3">
    <source>
        <dbReference type="Pfam" id="PF01887"/>
    </source>
</evidence>
<accession>A0A5P8W325</accession>
<gene>
    <name evidence="5" type="ORF">GXM_04521</name>
</gene>
<sequence length="282" mass="30079">MPKKQIGQQRLLTLLSDFGDRDVYVGIMKGVIAQINPKLTVVDLTHQIPPQDIAAARFSLMNAYAYFPVGTVHVAVVDPGVGSKRRAIAVEFAQGFLVGPDNGIFSGVLSQSLAMSTTVTERSRSAGYAYAAVELTNLNYWRTPQPSKTFHGRDIFAPVGANLASGVSLKELGQEIDPASLVKLDIGECQQTTTGVVGCIQYIDNFGNLVSNIAGSYVQGKTWSVQAAGLSIPGCETYSDVKVGEIIAIVGSHGWVEIAINSGNAHSKLQLNLQETLQVVLS</sequence>
<dbReference type="KEGG" id="nsh:GXM_04521"/>
<evidence type="ECO:0000313" key="5">
    <source>
        <dbReference type="EMBL" id="QFS47040.1"/>
    </source>
</evidence>
<feature type="domain" description="S-adenosyl-l-methionine hydroxide adenosyltransferase N-terminal" evidence="3">
    <location>
        <begin position="12"/>
        <end position="173"/>
    </location>
</feature>
<dbReference type="AlphaFoldDB" id="A0A5P8W325"/>
<name>A0A5P8W325_9NOSO</name>
<dbReference type="GO" id="GO:0016787">
    <property type="term" value="F:hydrolase activity"/>
    <property type="evidence" value="ECO:0007669"/>
    <property type="project" value="UniProtKB-KW"/>
</dbReference>
<dbReference type="InterPro" id="IPR023228">
    <property type="entry name" value="SAM_OH_AdoTrfase_N_sf"/>
</dbReference>
<reference evidence="5 6" key="1">
    <citation type="submission" date="2019-10" db="EMBL/GenBank/DDBJ databases">
        <title>Genomic and transcriptomic insights into the perfect genentic adaptation of a filamentous nitrogen-fixing cyanobacterium to rice fields.</title>
        <authorList>
            <person name="Chen Z."/>
        </authorList>
    </citation>
    <scope>NUCLEOTIDE SEQUENCE [LARGE SCALE GENOMIC DNA]</scope>
    <source>
        <strain evidence="5">CCNUC1</strain>
    </source>
</reference>
<dbReference type="PANTHER" id="PTHR35092">
    <property type="entry name" value="CHLORINASE MJ1651"/>
    <property type="match status" value="1"/>
</dbReference>
<protein>
    <submittedName>
        <fullName evidence="5">S-adenosyl-L-methionine hydrolase (Adenosine-forming)</fullName>
    </submittedName>
</protein>
<feature type="domain" description="S-adenosyl-l-methionine hydroxide adenosyltransferase C-terminal" evidence="4">
    <location>
        <begin position="198"/>
        <end position="277"/>
    </location>
</feature>
<dbReference type="Pfam" id="PF20257">
    <property type="entry name" value="SAM_HAT_C"/>
    <property type="match status" value="1"/>
</dbReference>
<dbReference type="RefSeq" id="WP_152589658.1">
    <property type="nucleotide sequence ID" value="NZ_CP045226.1"/>
</dbReference>
<dbReference type="Pfam" id="PF01887">
    <property type="entry name" value="SAM_HAT_N"/>
    <property type="match status" value="1"/>
</dbReference>
<dbReference type="InterPro" id="IPR046469">
    <property type="entry name" value="SAM_HAT_N"/>
</dbReference>
<evidence type="ECO:0000256" key="1">
    <source>
        <dbReference type="ARBA" id="ARBA00022691"/>
    </source>
</evidence>
<evidence type="ECO:0000259" key="4">
    <source>
        <dbReference type="Pfam" id="PF20257"/>
    </source>
</evidence>
<dbReference type="PANTHER" id="PTHR35092:SF1">
    <property type="entry name" value="CHLORINASE MJ1651"/>
    <property type="match status" value="1"/>
</dbReference>
<dbReference type="InterPro" id="IPR002747">
    <property type="entry name" value="SAM_OH_AdoTrfase"/>
</dbReference>
<dbReference type="InterPro" id="IPR023227">
    <property type="entry name" value="SAM_OH_AdoTrfase_C_sf"/>
</dbReference>
<dbReference type="Gene3D" id="3.40.50.10790">
    <property type="entry name" value="S-adenosyl-l-methionine hydroxide adenosyltransferase, N-terminal"/>
    <property type="match status" value="1"/>
</dbReference>
<evidence type="ECO:0000313" key="6">
    <source>
        <dbReference type="Proteomes" id="UP000326678"/>
    </source>
</evidence>
<organism evidence="5 6">
    <name type="scientific">Nostoc sphaeroides CCNUC1</name>
    <dbReference type="NCBI Taxonomy" id="2653204"/>
    <lineage>
        <taxon>Bacteria</taxon>
        <taxon>Bacillati</taxon>
        <taxon>Cyanobacteriota</taxon>
        <taxon>Cyanophyceae</taxon>
        <taxon>Nostocales</taxon>
        <taxon>Nostocaceae</taxon>
        <taxon>Nostoc</taxon>
    </lineage>
</organism>
<dbReference type="PIRSF" id="PIRSF006779">
    <property type="entry name" value="UCP006779"/>
    <property type="match status" value="1"/>
</dbReference>
<dbReference type="InterPro" id="IPR046470">
    <property type="entry name" value="SAM_HAT_C"/>
</dbReference>
<proteinExistence type="inferred from homology"/>
<dbReference type="EMBL" id="CP045226">
    <property type="protein sequence ID" value="QFS47040.1"/>
    <property type="molecule type" value="Genomic_DNA"/>
</dbReference>